<keyword evidence="1" id="KW-0479">Metal-binding</keyword>
<feature type="transmembrane region" description="Helical" evidence="4">
    <location>
        <begin position="221"/>
        <end position="241"/>
    </location>
</feature>
<keyword evidence="4" id="KW-0812">Transmembrane</keyword>
<feature type="coiled-coil region" evidence="3">
    <location>
        <begin position="32"/>
        <end position="106"/>
    </location>
</feature>
<dbReference type="Pfam" id="PF00127">
    <property type="entry name" value="Copper-bind"/>
    <property type="match status" value="1"/>
</dbReference>
<dbReference type="InterPro" id="IPR000923">
    <property type="entry name" value="BlueCu_1"/>
</dbReference>
<keyword evidence="3" id="KW-0175">Coiled coil</keyword>
<dbReference type="InterPro" id="IPR052721">
    <property type="entry name" value="ET_Amicyanin"/>
</dbReference>
<dbReference type="InterPro" id="IPR027560">
    <property type="entry name" value="PEFG-CTERM"/>
</dbReference>
<dbReference type="NCBIfam" id="TIGR04296">
    <property type="entry name" value="PEFG-CTERM"/>
    <property type="match status" value="1"/>
</dbReference>
<protein>
    <submittedName>
        <fullName evidence="6">PEFG-CTERM sorting domain-containing protein</fullName>
    </submittedName>
</protein>
<evidence type="ECO:0000313" key="7">
    <source>
        <dbReference type="Proteomes" id="UP000586694"/>
    </source>
</evidence>
<dbReference type="AlphaFoldDB" id="A0A7K4NDV3"/>
<evidence type="ECO:0000256" key="4">
    <source>
        <dbReference type="SAM" id="Phobius"/>
    </source>
</evidence>
<evidence type="ECO:0000256" key="1">
    <source>
        <dbReference type="ARBA" id="ARBA00022723"/>
    </source>
</evidence>
<organism evidence="6 7">
    <name type="scientific">Marine Group I thaumarchaeote</name>
    <dbReference type="NCBI Taxonomy" id="2511932"/>
    <lineage>
        <taxon>Archaea</taxon>
        <taxon>Nitrososphaerota</taxon>
        <taxon>Marine Group I</taxon>
    </lineage>
</organism>
<reference evidence="6 7" key="1">
    <citation type="journal article" date="2019" name="Environ. Microbiol.">
        <title>Genomics insights into ecotype formation of ammonia-oxidizing archaea in the deep ocean.</title>
        <authorList>
            <person name="Wang Y."/>
            <person name="Huang J.M."/>
            <person name="Cui G.J."/>
            <person name="Nunoura T."/>
            <person name="Takaki Y."/>
            <person name="Li W.L."/>
            <person name="Li J."/>
            <person name="Gao Z.M."/>
            <person name="Takai K."/>
            <person name="Zhang A.Q."/>
            <person name="Stepanauskas R."/>
        </authorList>
    </citation>
    <scope>NUCLEOTIDE SEQUENCE [LARGE SCALE GENOMIC DNA]</scope>
    <source>
        <strain evidence="6 7">L19b</strain>
    </source>
</reference>
<dbReference type="SUPFAM" id="SSF49503">
    <property type="entry name" value="Cupredoxins"/>
    <property type="match status" value="1"/>
</dbReference>
<accession>A0A7K4NDV3</accession>
<gene>
    <name evidence="6" type="ORF">HX802_01905</name>
</gene>
<dbReference type="PANTHER" id="PTHR36507">
    <property type="entry name" value="BLL1555 PROTEIN"/>
    <property type="match status" value="1"/>
</dbReference>
<evidence type="ECO:0000313" key="6">
    <source>
        <dbReference type="EMBL" id="NWJ99402.1"/>
    </source>
</evidence>
<dbReference type="GO" id="GO:0005507">
    <property type="term" value="F:copper ion binding"/>
    <property type="evidence" value="ECO:0007669"/>
    <property type="project" value="InterPro"/>
</dbReference>
<evidence type="ECO:0000259" key="5">
    <source>
        <dbReference type="Pfam" id="PF00127"/>
    </source>
</evidence>
<dbReference type="EMBL" id="JACASU010000012">
    <property type="protein sequence ID" value="NWJ99402.1"/>
    <property type="molecule type" value="Genomic_DNA"/>
</dbReference>
<dbReference type="GO" id="GO:0009055">
    <property type="term" value="F:electron transfer activity"/>
    <property type="evidence" value="ECO:0007669"/>
    <property type="project" value="InterPro"/>
</dbReference>
<dbReference type="Proteomes" id="UP000586694">
    <property type="component" value="Unassembled WGS sequence"/>
</dbReference>
<keyword evidence="2" id="KW-0186">Copper</keyword>
<dbReference type="InterPro" id="IPR008972">
    <property type="entry name" value="Cupredoxin"/>
</dbReference>
<evidence type="ECO:0000256" key="2">
    <source>
        <dbReference type="ARBA" id="ARBA00023008"/>
    </source>
</evidence>
<sequence>MAGGATFSLTFDDVGTYDYFCMVHPWMQGSVIVEDEAAAEAEAAEAEAAEAEAAEAEAAAAAAIAAIEAEQAAEAAAAEAAAAESLAALEAAAAESLAALEAEQAAEAAEEAAAVVMAAPREPAIDLVDTLIYNISGGSVSSIITNSDDATLVVAVDASDDGELSITMDSNYITAFDDDSYFVLVNNEEVWFSQDGNNLTIPFEAGTEKIEIVGSAVVPEFGTIAMVVLAVAIISIIVITAKTKTQLIPKL</sequence>
<proteinExistence type="predicted"/>
<evidence type="ECO:0000256" key="3">
    <source>
        <dbReference type="SAM" id="Coils"/>
    </source>
</evidence>
<name>A0A7K4NDV3_9ARCH</name>
<keyword evidence="4" id="KW-0472">Membrane</keyword>
<keyword evidence="4" id="KW-1133">Transmembrane helix</keyword>
<dbReference type="PANTHER" id="PTHR36507:SF1">
    <property type="entry name" value="BLL1555 PROTEIN"/>
    <property type="match status" value="1"/>
</dbReference>
<comment type="caution">
    <text evidence="6">The sequence shown here is derived from an EMBL/GenBank/DDBJ whole genome shotgun (WGS) entry which is preliminary data.</text>
</comment>
<dbReference type="Gene3D" id="2.60.40.420">
    <property type="entry name" value="Cupredoxins - blue copper proteins"/>
    <property type="match status" value="1"/>
</dbReference>
<feature type="domain" description="Blue (type 1) copper" evidence="5">
    <location>
        <begin position="1"/>
        <end position="34"/>
    </location>
</feature>